<name>X0GJ24_FUSOX</name>
<dbReference type="FunFam" id="3.40.366.10:FF:000007">
    <property type="entry name" value="Fatty acid synthase beta subunit dehydratase"/>
    <property type="match status" value="1"/>
</dbReference>
<dbReference type="InterPro" id="IPR003965">
    <property type="entry name" value="Fatty_acid_synthase"/>
</dbReference>
<dbReference type="GO" id="GO:0005835">
    <property type="term" value="C:fatty acid synthase complex"/>
    <property type="evidence" value="ECO:0007669"/>
    <property type="project" value="InterPro"/>
</dbReference>
<dbReference type="Gene3D" id="3.40.366.10">
    <property type="entry name" value="Malonyl-Coenzyme A Acyl Carrier Protein, domain 2"/>
    <property type="match status" value="1"/>
</dbReference>
<dbReference type="HOGENOM" id="CLU_587382_0_0_1"/>
<dbReference type="InterPro" id="IPR016035">
    <property type="entry name" value="Acyl_Trfase/lysoPLipase"/>
</dbReference>
<organism evidence="4">
    <name type="scientific">Fusarium oxysporum f. sp. conglutinans race 2 54008</name>
    <dbReference type="NCBI Taxonomy" id="1089457"/>
    <lineage>
        <taxon>Eukaryota</taxon>
        <taxon>Fungi</taxon>
        <taxon>Dikarya</taxon>
        <taxon>Ascomycota</taxon>
        <taxon>Pezizomycotina</taxon>
        <taxon>Sordariomycetes</taxon>
        <taxon>Hypocreomycetidae</taxon>
        <taxon>Hypocreales</taxon>
        <taxon>Nectriaceae</taxon>
        <taxon>Fusarium</taxon>
        <taxon>Fusarium oxysporum species complex</taxon>
    </lineage>
</organism>
<dbReference type="Proteomes" id="UP000030676">
    <property type="component" value="Unassembled WGS sequence"/>
</dbReference>
<dbReference type="InterPro" id="IPR001227">
    <property type="entry name" value="Ac_transferase_dom_sf"/>
</dbReference>
<dbReference type="PANTHER" id="PTHR10982">
    <property type="entry name" value="MALONYL COA-ACYL CARRIER PROTEIN TRANSACYLASE"/>
    <property type="match status" value="1"/>
</dbReference>
<dbReference type="InterPro" id="IPR050830">
    <property type="entry name" value="Fungal_FAS"/>
</dbReference>
<dbReference type="Pfam" id="PF08354">
    <property type="entry name" value="Fas1-AflB-like_hel"/>
    <property type="match status" value="1"/>
</dbReference>
<accession>X0GJ24</accession>
<proteinExistence type="predicted"/>
<feature type="domain" description="Fatty acid synthase beta subunit AflB /Fas1-like central" evidence="2">
    <location>
        <begin position="426"/>
        <end position="466"/>
    </location>
</feature>
<evidence type="ECO:0000313" key="4">
    <source>
        <dbReference type="EMBL" id="EXL63657.1"/>
    </source>
</evidence>
<dbReference type="GO" id="GO:0006633">
    <property type="term" value="P:fatty acid biosynthetic process"/>
    <property type="evidence" value="ECO:0007669"/>
    <property type="project" value="InterPro"/>
</dbReference>
<dbReference type="GO" id="GO:0004318">
    <property type="term" value="F:enoyl-[acyl-carrier-protein] reductase (NADH) activity"/>
    <property type="evidence" value="ECO:0007669"/>
    <property type="project" value="InterPro"/>
</dbReference>
<dbReference type="SUPFAM" id="SSF52151">
    <property type="entry name" value="FabD/lysophospholipase-like"/>
    <property type="match status" value="1"/>
</dbReference>
<evidence type="ECO:0000259" key="2">
    <source>
        <dbReference type="Pfam" id="PF08354"/>
    </source>
</evidence>
<dbReference type="InterPro" id="IPR032088">
    <property type="entry name" value="SAT"/>
</dbReference>
<dbReference type="PANTHER" id="PTHR10982:SF21">
    <property type="entry name" value="FATTY ACID SYNTHASE SUBUNIT BETA"/>
    <property type="match status" value="1"/>
</dbReference>
<dbReference type="OrthoDB" id="5371899at2759"/>
<reference evidence="4" key="1">
    <citation type="submission" date="2011-11" db="EMBL/GenBank/DDBJ databases">
        <title>The Genome Sequence of Fusarium oxysporum PHW808.</title>
        <authorList>
            <consortium name="The Broad Institute Genome Sequencing Platform"/>
            <person name="Ma L.-J."/>
            <person name="Gale L.R."/>
            <person name="Schwartz D.C."/>
            <person name="Zhou S."/>
            <person name="Corby-Kistler H."/>
            <person name="Young S.K."/>
            <person name="Zeng Q."/>
            <person name="Gargeya S."/>
            <person name="Fitzgerald M."/>
            <person name="Haas B."/>
            <person name="Abouelleil A."/>
            <person name="Alvarado L."/>
            <person name="Arachchi H.M."/>
            <person name="Berlin A."/>
            <person name="Brown A."/>
            <person name="Chapman S.B."/>
            <person name="Chen Z."/>
            <person name="Dunbar C."/>
            <person name="Freedman E."/>
            <person name="Gearin G."/>
            <person name="Goldberg J."/>
            <person name="Griggs A."/>
            <person name="Gujja S."/>
            <person name="Heiman D."/>
            <person name="Howarth C."/>
            <person name="Larson L."/>
            <person name="Lui A."/>
            <person name="MacDonald P.J.P."/>
            <person name="Montmayeur A."/>
            <person name="Murphy C."/>
            <person name="Neiman D."/>
            <person name="Pearson M."/>
            <person name="Priest M."/>
            <person name="Roberts A."/>
            <person name="Saif S."/>
            <person name="Shea T."/>
            <person name="Shenoy N."/>
            <person name="Sisk P."/>
            <person name="Stolte C."/>
            <person name="Sykes S."/>
            <person name="Wortman J."/>
            <person name="Nusbaum C."/>
            <person name="Birren B."/>
        </authorList>
    </citation>
    <scope>NUCLEOTIDE SEQUENCE [LARGE SCALE GENOMIC DNA]</scope>
    <source>
        <strain evidence="4">54008</strain>
    </source>
</reference>
<evidence type="ECO:0000259" key="3">
    <source>
        <dbReference type="Pfam" id="PF16073"/>
    </source>
</evidence>
<dbReference type="AlphaFoldDB" id="X0GJ24"/>
<dbReference type="PRINTS" id="PR01483">
    <property type="entry name" value="FASYNTHASE"/>
</dbReference>
<keyword evidence="1" id="KW-0808">Transferase</keyword>
<dbReference type="GO" id="GO:0004312">
    <property type="term" value="F:fatty acid synthase activity"/>
    <property type="evidence" value="ECO:0007669"/>
    <property type="project" value="InterPro"/>
</dbReference>
<evidence type="ECO:0000256" key="1">
    <source>
        <dbReference type="ARBA" id="ARBA00022679"/>
    </source>
</evidence>
<dbReference type="Gene3D" id="3.20.20.70">
    <property type="entry name" value="Aldolase class I"/>
    <property type="match status" value="1"/>
</dbReference>
<dbReference type="InterPro" id="IPR013565">
    <property type="entry name" value="Fas1/AflB-like_central"/>
</dbReference>
<dbReference type="Pfam" id="PF16073">
    <property type="entry name" value="SAT"/>
    <property type="match status" value="1"/>
</dbReference>
<gene>
    <name evidence="4" type="ORF">FOPG_20070</name>
</gene>
<dbReference type="Gene3D" id="3.30.70.3320">
    <property type="match status" value="1"/>
</dbReference>
<feature type="non-terminal residue" evidence="4">
    <location>
        <position position="466"/>
    </location>
</feature>
<sequence>MLFWIGTRSQQAFPITSMTPNMLRKPQDHGEGAPTPMLSIRDLPQAELQKHIDATNQYLPEDRHVSISLLNSPRNLVVTGPPTSLYGLHAQLRKIKAPIGLDQSRIPFTERKVRFANQFLPVTAPFHSKYLGEATAMIDEDLKDISIDSSDLGIAVFDTNTGKDLREEVKGNIVPALVRLITRDPVNWEKATVFPGATHILDFGPGGDSGLGALTSRNKEGTGVRVILAGTVDGAMSDIGYKAELFDRDEENAVQYAIDWVEEFGPKLVTNKSGRIYVDTKMSRFLGLPPIIVAGMTPTTVSWDFVTATMDAGYHIELSGGGYFNSLMMTDAITKIEKAIPAGRGISVNLIYVNPRAMAWQIPLIGKLRSEGVPIEGLTIGAGVPSMEVAQEYIETLGLKHISFKPGSVDAIQSVINIARANPHFPIMLQWTGGRGGGHHSFEDFHQPILQMYGRIRRQENIILVA</sequence>
<protein>
    <submittedName>
        <fullName evidence="4">Fatty acid synthase subunit beta, fungi type</fullName>
    </submittedName>
</protein>
<feature type="domain" description="Starter acyltransferase (SAT)" evidence="3">
    <location>
        <begin position="2"/>
        <end position="110"/>
    </location>
</feature>
<dbReference type="EMBL" id="KK034935">
    <property type="protein sequence ID" value="EXL63657.1"/>
    <property type="molecule type" value="Genomic_DNA"/>
</dbReference>
<dbReference type="InterPro" id="IPR013785">
    <property type="entry name" value="Aldolase_TIM"/>
</dbReference>
<reference evidence="4" key="2">
    <citation type="submission" date="2014-03" db="EMBL/GenBank/DDBJ databases">
        <title>The Genome Annotation of Fusarium oxysporum PHW808.</title>
        <authorList>
            <consortium name="The Broad Institute Genomics Platform"/>
            <person name="Ma L.-J."/>
            <person name="Corby-Kistler H."/>
            <person name="Broz K."/>
            <person name="Gale L.R."/>
            <person name="Jonkers W."/>
            <person name="O'Donnell K."/>
            <person name="Ploetz R."/>
            <person name="Steinberg C."/>
            <person name="Schwartz D.C."/>
            <person name="VanEtten H."/>
            <person name="Zhou S."/>
            <person name="Young S.K."/>
            <person name="Zeng Q."/>
            <person name="Gargeya S."/>
            <person name="Fitzgerald M."/>
            <person name="Abouelleil A."/>
            <person name="Alvarado L."/>
            <person name="Chapman S.B."/>
            <person name="Gainer-Dewar J."/>
            <person name="Goldberg J."/>
            <person name="Griggs A."/>
            <person name="Gujja S."/>
            <person name="Hansen M."/>
            <person name="Howarth C."/>
            <person name="Imamovic A."/>
            <person name="Ireland A."/>
            <person name="Larimer J."/>
            <person name="McCowan C."/>
            <person name="Murphy C."/>
            <person name="Pearson M."/>
            <person name="Poon T.W."/>
            <person name="Priest M."/>
            <person name="Roberts A."/>
            <person name="Saif S."/>
            <person name="Shea T."/>
            <person name="Sykes S."/>
            <person name="Wortman J."/>
            <person name="Nusbaum C."/>
            <person name="Birren B."/>
        </authorList>
    </citation>
    <scope>NUCLEOTIDE SEQUENCE</scope>
    <source>
        <strain evidence="4">54008</strain>
    </source>
</reference>